<dbReference type="InterPro" id="IPR012914">
    <property type="entry name" value="PucR_dom"/>
</dbReference>
<evidence type="ECO:0000259" key="2">
    <source>
        <dbReference type="Pfam" id="PF13556"/>
    </source>
</evidence>
<dbReference type="Proteomes" id="UP000589626">
    <property type="component" value="Unassembled WGS sequence"/>
</dbReference>
<evidence type="ECO:0000313" key="3">
    <source>
        <dbReference type="EMBL" id="MBB3042768.1"/>
    </source>
</evidence>
<dbReference type="AlphaFoldDB" id="A0A7W4Z1E1"/>
<dbReference type="PANTHER" id="PTHR33744">
    <property type="entry name" value="CARBOHYDRATE DIACID REGULATOR"/>
    <property type="match status" value="1"/>
</dbReference>
<feature type="domain" description="Purine catabolism PurC-like" evidence="1">
    <location>
        <begin position="7"/>
        <end position="127"/>
    </location>
</feature>
<comment type="caution">
    <text evidence="3">The sequence shown here is derived from an EMBL/GenBank/DDBJ whole genome shotgun (WGS) entry which is preliminary data.</text>
</comment>
<dbReference type="Pfam" id="PF13556">
    <property type="entry name" value="HTH_30"/>
    <property type="match status" value="1"/>
</dbReference>
<reference evidence="3 4" key="1">
    <citation type="submission" date="2020-08" db="EMBL/GenBank/DDBJ databases">
        <title>Sequencing the genomes of 1000 actinobacteria strains.</title>
        <authorList>
            <person name="Klenk H.-P."/>
        </authorList>
    </citation>
    <scope>NUCLEOTIDE SEQUENCE [LARGE SCALE GENOMIC DNA]</scope>
    <source>
        <strain evidence="3 4">DSM 105498</strain>
    </source>
</reference>
<protein>
    <submittedName>
        <fullName evidence="3">Purine catabolism regulator</fullName>
    </submittedName>
</protein>
<proteinExistence type="predicted"/>
<dbReference type="InterPro" id="IPR025736">
    <property type="entry name" value="PucR_C-HTH_dom"/>
</dbReference>
<dbReference type="InterPro" id="IPR051448">
    <property type="entry name" value="CdaR-like_regulators"/>
</dbReference>
<dbReference type="Pfam" id="PF07905">
    <property type="entry name" value="PucR"/>
    <property type="match status" value="1"/>
</dbReference>
<evidence type="ECO:0000313" key="4">
    <source>
        <dbReference type="Proteomes" id="UP000589626"/>
    </source>
</evidence>
<feature type="domain" description="PucR C-terminal helix-turn-helix" evidence="2">
    <location>
        <begin position="439"/>
        <end position="496"/>
    </location>
</feature>
<name>A0A7W4Z1E1_9ACTN</name>
<dbReference type="EMBL" id="JACHWR010000002">
    <property type="protein sequence ID" value="MBB3042768.1"/>
    <property type="molecule type" value="Genomic_DNA"/>
</dbReference>
<gene>
    <name evidence="3" type="ORF">FHU40_002586</name>
</gene>
<accession>A0A7W4Z1E1</accession>
<dbReference type="RefSeq" id="WP_183592700.1">
    <property type="nucleotide sequence ID" value="NZ_JACHWR010000002.1"/>
</dbReference>
<evidence type="ECO:0000259" key="1">
    <source>
        <dbReference type="Pfam" id="PF07905"/>
    </source>
</evidence>
<dbReference type="PANTHER" id="PTHR33744:SF7">
    <property type="entry name" value="PUCR FAMILY TRANSCRIPTIONAL REGULATOR"/>
    <property type="match status" value="1"/>
</dbReference>
<keyword evidence="4" id="KW-1185">Reference proteome</keyword>
<dbReference type="InterPro" id="IPR042070">
    <property type="entry name" value="PucR_C-HTH_sf"/>
</dbReference>
<organism evidence="3 4">
    <name type="scientific">Nocardioides soli</name>
    <dbReference type="NCBI Taxonomy" id="1036020"/>
    <lineage>
        <taxon>Bacteria</taxon>
        <taxon>Bacillati</taxon>
        <taxon>Actinomycetota</taxon>
        <taxon>Actinomycetes</taxon>
        <taxon>Propionibacteriales</taxon>
        <taxon>Nocardioidaceae</taxon>
        <taxon>Nocardioides</taxon>
    </lineage>
</organism>
<dbReference type="Gene3D" id="1.10.10.2840">
    <property type="entry name" value="PucR C-terminal helix-turn-helix domain"/>
    <property type="match status" value="1"/>
</dbReference>
<sequence length="515" mass="54552">MMPTLRDVLAMPSFRSASVEVVTGDLDAVVRWVHSSEVYEMGGLLAGGEVLLTSGLGLHGRTAEQLVAYVDQLADAGCVALAMEIGRSFFDVPPELIDTARRRDVAFLALHSVVPFERMVEDFHDLLVRRKLGSTRSSEAIWQELLSPVMFGQGMAVLLDAVARLAGCAAELVDTDGRVVERSRIAVPSSETDRVVTEVRVQAGVAGRVVLLGRGTARRTAVAHRAAAAVALELGRHPGVGQRPSLAQAIVTDLVTGALASAGDLRKRLTDIGWTPGESQHVLVAAVDVDHKVPVQELLPPVREAVHEVLGPCVSGVAGSQVVVLAHGWQRAEPQRLRAAFVEVYDAVLAGAGDLAVAVRTLAVAAPVVDLAEVGAAVAQAREVVQIARRFGTRTGVLLTRDVGVQRLLAAGPAAALAAFVSEQLGPLIDHDRETSGDLVRTLDAFVSHGASKARTATALGIRRQSLYARLARVERLLGISLDDAAQVSCLSVALVAWRMRTGLDLQAAFDRKPA</sequence>